<evidence type="ECO:0000313" key="4">
    <source>
        <dbReference type="Proteomes" id="UP000190961"/>
    </source>
</evidence>
<dbReference type="RefSeq" id="WP_079686869.1">
    <property type="nucleotide sequence ID" value="NZ_FUZU01000001.1"/>
</dbReference>
<dbReference type="Gene3D" id="1.25.40.10">
    <property type="entry name" value="Tetratricopeptide repeat domain"/>
    <property type="match status" value="2"/>
</dbReference>
<keyword evidence="4" id="KW-1185">Reference proteome</keyword>
<dbReference type="InterPro" id="IPR011990">
    <property type="entry name" value="TPR-like_helical_dom_sf"/>
</dbReference>
<dbReference type="PANTHER" id="PTHR45588">
    <property type="entry name" value="TPR DOMAIN-CONTAINING PROTEIN"/>
    <property type="match status" value="1"/>
</dbReference>
<keyword evidence="1" id="KW-0802">TPR repeat</keyword>
<evidence type="ECO:0000256" key="1">
    <source>
        <dbReference type="PROSITE-ProRule" id="PRU00339"/>
    </source>
</evidence>
<dbReference type="Proteomes" id="UP000190961">
    <property type="component" value="Unassembled WGS sequence"/>
</dbReference>
<proteinExistence type="predicted"/>
<dbReference type="OrthoDB" id="9778494at2"/>
<feature type="repeat" description="TPR" evidence="1">
    <location>
        <begin position="478"/>
        <end position="511"/>
    </location>
</feature>
<dbReference type="STRING" id="688867.SAMN05660236_2414"/>
<dbReference type="AlphaFoldDB" id="A0A1T5KNY3"/>
<protein>
    <submittedName>
        <fullName evidence="3">Tetratricopeptide repeat-containing protein</fullName>
    </submittedName>
</protein>
<dbReference type="SUPFAM" id="SSF48452">
    <property type="entry name" value="TPR-like"/>
    <property type="match status" value="1"/>
</dbReference>
<organism evidence="3 4">
    <name type="scientific">Ohtaekwangia koreensis</name>
    <dbReference type="NCBI Taxonomy" id="688867"/>
    <lineage>
        <taxon>Bacteria</taxon>
        <taxon>Pseudomonadati</taxon>
        <taxon>Bacteroidota</taxon>
        <taxon>Cytophagia</taxon>
        <taxon>Cytophagales</taxon>
        <taxon>Fulvivirgaceae</taxon>
        <taxon>Ohtaekwangia</taxon>
    </lineage>
</organism>
<keyword evidence="2" id="KW-0175">Coiled coil</keyword>
<dbReference type="Pfam" id="PF13432">
    <property type="entry name" value="TPR_16"/>
    <property type="match status" value="1"/>
</dbReference>
<accession>A0A1T5KNY3</accession>
<dbReference type="PROSITE" id="PS50005">
    <property type="entry name" value="TPR"/>
    <property type="match status" value="1"/>
</dbReference>
<reference evidence="3 4" key="1">
    <citation type="submission" date="2017-02" db="EMBL/GenBank/DDBJ databases">
        <authorList>
            <person name="Peterson S.W."/>
        </authorList>
    </citation>
    <scope>NUCLEOTIDE SEQUENCE [LARGE SCALE GENOMIC DNA]</scope>
    <source>
        <strain evidence="3 4">DSM 25262</strain>
    </source>
</reference>
<dbReference type="SMART" id="SM00028">
    <property type="entry name" value="TPR"/>
    <property type="match status" value="4"/>
</dbReference>
<evidence type="ECO:0000256" key="2">
    <source>
        <dbReference type="SAM" id="Coils"/>
    </source>
</evidence>
<dbReference type="PANTHER" id="PTHR45588:SF1">
    <property type="entry name" value="WW DOMAIN-CONTAINING PROTEIN"/>
    <property type="match status" value="1"/>
</dbReference>
<feature type="coiled-coil region" evidence="2">
    <location>
        <begin position="410"/>
        <end position="504"/>
    </location>
</feature>
<sequence length="563" mass="63256">MKYLNPSHRTIILLIILCCCQSKKEQAQFQQELKSINLTRGEITLCGSEAGQFGKVSFSLGCSEDVKEDFNLATALLHSFEYTEAEKVFVKVIDKNPECLMAYWGVAMSNFHPLWAPPTKEELEKGSATIKLARTLKNKSSKESDYLEAVATLYDDWTTLDHNTRLQKFEKAAEGIYTKYPDDKEAAIFYALALRAAASPADKTFVKQRKAGDILNAMFPNEPDHPGIAHYLIHTYDYPELAELALPAARKYAAIAATSAHALHMPSHIFTRLGLWDESIESNINSMSAAKCYAENSGMKGHWDEELHGLDYLVYAYLQEARDEKAKEQLVYLQSMNEVVPLNNKDAYTFAAVPTRYALERKDWKQAMALELKPADFPWENFPWERSVVSFGKVLGAVHLRNEAIAKEALATLYTNHEKLIEKNKAYEANQVQVQIKASEGLIQYLQGHKDEAIRLLAEAAALEDATEKHPITPGEVVPARELLGDVLMEMKEYSKALEAYEANLKRHPGRFNGLYGAAQAAQKSGDIKKATTFYQQLIAIAKLSDTKRPELATAESFLKQNI</sequence>
<dbReference type="InterPro" id="IPR019734">
    <property type="entry name" value="TPR_rpt"/>
</dbReference>
<name>A0A1T5KNY3_9BACT</name>
<evidence type="ECO:0000313" key="3">
    <source>
        <dbReference type="EMBL" id="SKC65397.1"/>
    </source>
</evidence>
<dbReference type="EMBL" id="FUZU01000001">
    <property type="protein sequence ID" value="SKC65397.1"/>
    <property type="molecule type" value="Genomic_DNA"/>
</dbReference>
<gene>
    <name evidence="3" type="ORF">SAMN05660236_2414</name>
</gene>